<accession>A0A1M5ZAT3</accession>
<dbReference type="InterPro" id="IPR003593">
    <property type="entry name" value="AAA+_ATPase"/>
</dbReference>
<dbReference type="SMART" id="SM00382">
    <property type="entry name" value="AAA"/>
    <property type="match status" value="1"/>
</dbReference>
<dbReference type="PANTHER" id="PTHR43582">
    <property type="entry name" value="LINEARMYCIN RESISTANCE ATP-BINDING PROTEIN LNRL"/>
    <property type="match status" value="1"/>
</dbReference>
<feature type="domain" description="ABC transporter" evidence="3">
    <location>
        <begin position="3"/>
        <end position="233"/>
    </location>
</feature>
<dbReference type="AlphaFoldDB" id="A0A1M5ZAT3"/>
<dbReference type="InterPro" id="IPR027417">
    <property type="entry name" value="P-loop_NTPase"/>
</dbReference>
<dbReference type="EMBL" id="FQXV01000015">
    <property type="protein sequence ID" value="SHI21013.1"/>
    <property type="molecule type" value="Genomic_DNA"/>
</dbReference>
<dbReference type="Pfam" id="PF00005">
    <property type="entry name" value="ABC_tran"/>
    <property type="match status" value="1"/>
</dbReference>
<evidence type="ECO:0000259" key="3">
    <source>
        <dbReference type="PROSITE" id="PS50893"/>
    </source>
</evidence>
<dbReference type="GO" id="GO:0005524">
    <property type="term" value="F:ATP binding"/>
    <property type="evidence" value="ECO:0007669"/>
    <property type="project" value="UniProtKB-KW"/>
</dbReference>
<dbReference type="Proteomes" id="UP000183995">
    <property type="component" value="Unassembled WGS sequence"/>
</dbReference>
<dbReference type="OrthoDB" id="9804819at2"/>
<evidence type="ECO:0000256" key="2">
    <source>
        <dbReference type="ARBA" id="ARBA00022840"/>
    </source>
</evidence>
<dbReference type="STRING" id="1123282.SAMN02745823_03436"/>
<dbReference type="SUPFAM" id="SSF52540">
    <property type="entry name" value="P-loop containing nucleoside triphosphate hydrolases"/>
    <property type="match status" value="1"/>
</dbReference>
<gene>
    <name evidence="4" type="ORF">SAMN02745823_03436</name>
</gene>
<dbReference type="GO" id="GO:0016887">
    <property type="term" value="F:ATP hydrolysis activity"/>
    <property type="evidence" value="ECO:0007669"/>
    <property type="project" value="InterPro"/>
</dbReference>
<name>A0A1M5ZAT3_9FIRM</name>
<dbReference type="RefSeq" id="WP_073081859.1">
    <property type="nucleotide sequence ID" value="NZ_FQXV01000015.1"/>
</dbReference>
<keyword evidence="2 4" id="KW-0067">ATP-binding</keyword>
<evidence type="ECO:0000256" key="1">
    <source>
        <dbReference type="ARBA" id="ARBA00022741"/>
    </source>
</evidence>
<keyword evidence="1" id="KW-0547">Nucleotide-binding</keyword>
<dbReference type="PANTHER" id="PTHR43582:SF2">
    <property type="entry name" value="LINEARMYCIN RESISTANCE ATP-BINDING PROTEIN LNRL"/>
    <property type="match status" value="1"/>
</dbReference>
<reference evidence="4 5" key="1">
    <citation type="submission" date="2016-11" db="EMBL/GenBank/DDBJ databases">
        <authorList>
            <person name="Jaros S."/>
            <person name="Januszkiewicz K."/>
            <person name="Wedrychowicz H."/>
        </authorList>
    </citation>
    <scope>NUCLEOTIDE SEQUENCE [LARGE SCALE GENOMIC DNA]</scope>
    <source>
        <strain evidence="4 5">DSM 10068</strain>
    </source>
</reference>
<dbReference type="Gene3D" id="3.40.50.300">
    <property type="entry name" value="P-loop containing nucleotide triphosphate hydrolases"/>
    <property type="match status" value="1"/>
</dbReference>
<proteinExistence type="predicted"/>
<dbReference type="InterPro" id="IPR003439">
    <property type="entry name" value="ABC_transporter-like_ATP-bd"/>
</dbReference>
<keyword evidence="5" id="KW-1185">Reference proteome</keyword>
<protein>
    <submittedName>
        <fullName evidence="4">ABC-2 type transport system ATP-binding protein</fullName>
    </submittedName>
</protein>
<sequence length="310" mass="34200">MVVSVNNLVKRYGELIALDHFSLEVREGEVFGLLGPNGSGKTTAINCILSLLKYDKGTIEVFGKPMNPDSYESKRNIGIVMQNVAVFRELTVEENINYFCGLYVSDRQKCRQLTEEAIAFVGLENYTKFLPKKLSGGLLRRLNIACGIAHKPKLIILDEPTVAVDPQSRNNILEGILKLNSQGATVIYTSHYMEEVEQICSRIAIMDKGKVIASGTTNELKGMINTGEKITAELLRADSGILAGLKRLPNVSAAEISGNQLIVKSVHGKNNLPAVLEYLNTHDIAYGRIFCELPTLNDVFLEITGKELRD</sequence>
<evidence type="ECO:0000313" key="4">
    <source>
        <dbReference type="EMBL" id="SHI21013.1"/>
    </source>
</evidence>
<organism evidence="4 5">
    <name type="scientific">Sporobacter termitidis DSM 10068</name>
    <dbReference type="NCBI Taxonomy" id="1123282"/>
    <lineage>
        <taxon>Bacteria</taxon>
        <taxon>Bacillati</taxon>
        <taxon>Bacillota</taxon>
        <taxon>Clostridia</taxon>
        <taxon>Eubacteriales</taxon>
        <taxon>Oscillospiraceae</taxon>
        <taxon>Sporobacter</taxon>
    </lineage>
</organism>
<dbReference type="PROSITE" id="PS50893">
    <property type="entry name" value="ABC_TRANSPORTER_2"/>
    <property type="match status" value="1"/>
</dbReference>
<evidence type="ECO:0000313" key="5">
    <source>
        <dbReference type="Proteomes" id="UP000183995"/>
    </source>
</evidence>